<gene>
    <name evidence="1" type="ORF">BP422_25945</name>
</gene>
<dbReference type="Gene3D" id="3.30.1240.10">
    <property type="match status" value="1"/>
</dbReference>
<sequence>MLLTPGMAAFDMDGTLLTHDSKLTEGTKEALRQLQQQGCKLVLSTGRMYGSAQIPIDSFPFDGYVCSNGGAVFEGDGTLVRRWLLPTQMIIGAIHALRQETIYYELHDTNSNRWMIKEDRERLEATMSEDASVEGFSILNFPYYRLAHVVPLAEMLKKVESGEVEIVKFFIWHHDPDRLEWVKEQLKPWSEQVTITSSGKQNVEVIPQGVSKWEGLQYFCEKWGISSEKVMAFGDAENDREALTGAGYSVAMENASDEIKQVAKYIAPHHNEEGVARFIRERVLGEKGE</sequence>
<dbReference type="CDD" id="cd07516">
    <property type="entry name" value="HAD_Pase"/>
    <property type="match status" value="1"/>
</dbReference>
<dbReference type="Gene3D" id="3.40.50.1000">
    <property type="entry name" value="HAD superfamily/HAD-like"/>
    <property type="match status" value="1"/>
</dbReference>
<evidence type="ECO:0000313" key="1">
    <source>
        <dbReference type="EMBL" id="ASJ56680.1"/>
    </source>
</evidence>
<dbReference type="Pfam" id="PF08282">
    <property type="entry name" value="Hydrolase_3"/>
    <property type="match status" value="1"/>
</dbReference>
<dbReference type="PANTHER" id="PTHR10000:SF8">
    <property type="entry name" value="HAD SUPERFAMILY HYDROLASE-LIKE, TYPE 3"/>
    <property type="match status" value="1"/>
</dbReference>
<dbReference type="InterPro" id="IPR023214">
    <property type="entry name" value="HAD_sf"/>
</dbReference>
<dbReference type="NCBIfam" id="TIGR00099">
    <property type="entry name" value="Cof-subfamily"/>
    <property type="match status" value="1"/>
</dbReference>
<dbReference type="SUPFAM" id="SSF56784">
    <property type="entry name" value="HAD-like"/>
    <property type="match status" value="1"/>
</dbReference>
<evidence type="ECO:0000313" key="2">
    <source>
        <dbReference type="Proteomes" id="UP000197781"/>
    </source>
</evidence>
<organism evidence="1 2">
    <name type="scientific">Brevibacillus formosus</name>
    <dbReference type="NCBI Taxonomy" id="54913"/>
    <lineage>
        <taxon>Bacteria</taxon>
        <taxon>Bacillati</taxon>
        <taxon>Bacillota</taxon>
        <taxon>Bacilli</taxon>
        <taxon>Bacillales</taxon>
        <taxon>Paenibacillaceae</taxon>
        <taxon>Brevibacillus</taxon>
    </lineage>
</organism>
<dbReference type="SFLD" id="SFLDS00003">
    <property type="entry name" value="Haloacid_Dehalogenase"/>
    <property type="match status" value="1"/>
</dbReference>
<dbReference type="SFLD" id="SFLDG01144">
    <property type="entry name" value="C2.B.4:_PGP_Like"/>
    <property type="match status" value="1"/>
</dbReference>
<dbReference type="PROSITE" id="PS01229">
    <property type="entry name" value="COF_2"/>
    <property type="match status" value="1"/>
</dbReference>
<dbReference type="EMBL" id="CP018145">
    <property type="protein sequence ID" value="ASJ56680.1"/>
    <property type="molecule type" value="Genomic_DNA"/>
</dbReference>
<dbReference type="PANTHER" id="PTHR10000">
    <property type="entry name" value="PHOSPHOSERINE PHOSPHATASE"/>
    <property type="match status" value="1"/>
</dbReference>
<dbReference type="GO" id="GO:0016791">
    <property type="term" value="F:phosphatase activity"/>
    <property type="evidence" value="ECO:0007669"/>
    <property type="project" value="TreeGrafter"/>
</dbReference>
<dbReference type="SFLD" id="SFLDG01140">
    <property type="entry name" value="C2.B:_Phosphomannomutase_and_P"/>
    <property type="match status" value="1"/>
</dbReference>
<dbReference type="AlphaFoldDB" id="A0A220MQ86"/>
<dbReference type="KEGG" id="bfm:BP422_25945"/>
<dbReference type="InterPro" id="IPR000150">
    <property type="entry name" value="Cof"/>
</dbReference>
<dbReference type="InterPro" id="IPR036412">
    <property type="entry name" value="HAD-like_sf"/>
</dbReference>
<protein>
    <submittedName>
        <fullName evidence="1">Hydrolase</fullName>
    </submittedName>
</protein>
<dbReference type="RefSeq" id="WP_088910214.1">
    <property type="nucleotide sequence ID" value="NZ_CP018145.1"/>
</dbReference>
<proteinExistence type="predicted"/>
<keyword evidence="1" id="KW-0378">Hydrolase</keyword>
<dbReference type="NCBIfam" id="TIGR01484">
    <property type="entry name" value="HAD-SF-IIB"/>
    <property type="match status" value="1"/>
</dbReference>
<name>A0A220MQ86_9BACL</name>
<dbReference type="Proteomes" id="UP000197781">
    <property type="component" value="Chromosome"/>
</dbReference>
<dbReference type="GO" id="GO:0000287">
    <property type="term" value="F:magnesium ion binding"/>
    <property type="evidence" value="ECO:0007669"/>
    <property type="project" value="TreeGrafter"/>
</dbReference>
<reference evidence="1 2" key="1">
    <citation type="submission" date="2016-11" db="EMBL/GenBank/DDBJ databases">
        <authorList>
            <person name="Jaros S."/>
            <person name="Januszkiewicz K."/>
            <person name="Wedrychowicz H."/>
        </authorList>
    </citation>
    <scope>NUCLEOTIDE SEQUENCE [LARGE SCALE GENOMIC DNA]</scope>
    <source>
        <strain evidence="1 2">NF2</strain>
    </source>
</reference>
<dbReference type="InterPro" id="IPR006379">
    <property type="entry name" value="HAD-SF_hydro_IIB"/>
</dbReference>
<accession>A0A220MQ86</accession>
<dbReference type="GO" id="GO:0005829">
    <property type="term" value="C:cytosol"/>
    <property type="evidence" value="ECO:0007669"/>
    <property type="project" value="TreeGrafter"/>
</dbReference>